<dbReference type="InterPro" id="IPR000700">
    <property type="entry name" value="PAS-assoc_C"/>
</dbReference>
<evidence type="ECO:0000256" key="2">
    <source>
        <dbReference type="SAM" id="MobiDB-lite"/>
    </source>
</evidence>
<dbReference type="InterPro" id="IPR029016">
    <property type="entry name" value="GAF-like_dom_sf"/>
</dbReference>
<evidence type="ECO:0000313" key="5">
    <source>
        <dbReference type="EMBL" id="MDT0462164.1"/>
    </source>
</evidence>
<dbReference type="CDD" id="cd00130">
    <property type="entry name" value="PAS"/>
    <property type="match status" value="2"/>
</dbReference>
<sequence length="964" mass="102537">MMSGKSRHGPDTAGAGGAAGDVQEPPPPPPPPPLSSVHSAGSSTYELLRIGLDRAVAVLHALGGMVHLGAPGSRSLYLAVDGGLQGPSARCWDEVDRGSPNAPACAVRTNAPAWTAVSPGLDASSPGLPSGTGLLSVPIPAPDEPLGALSVFMGRPQKPALHRQLTAVAGRIADGLHGGAGHPGPADTGRPGGYPAADPSVGFWGWDFRTGQVIWDGAALDILGIDAKGFDGRIRTWRRLVHPEDLPLVLARLDEAIRAHTLCQVEFRIRQPDGSLRRVEVRGQASGPDDGSGPRLAGIVRDISSGHLAGESAEQALRRMRDGFLAVDRTCRITFANPEAERLLAPSGELLGSVLWEAVPALRALDLRAGAEDGQTELDVHSDTGRWLHVRLTPLPDGLTLCVTDISSGRRRQAEAAAAEGAAVERTARIAELTQALAVAVTGHDVADVIATRMVPLFGAKGVGVWVHENGRAFLVGDSGYSNETLHRFEGARVSDLPASVQSLITGPPHFISCVEEFLGRYPELSDLPAASGAQAWAILPLMASGHSVGVACIVYECPHLFSSEERTLFTAMSGMVAQAMERARLFDAEHRQAHEFQRGLLPRTLPGLPVVSTAARYQPAGDGMDVGGDWYDVIPLSSERVALVIGDVMGHGMAEAITMGRLRSAGRTLADLEQPLDELFFHLNEVVSTFGDDFYATCLCIVYDPATRVCQAITAGHPPPAVLLPDGTTYFPALPVNSPLGAAAPPFDMAEFSLPDGALLALYTDGLVASDELDIDEGMDRLARQLHLDRPDLVCAQATETLDDLCDRLITTLLPERHIVRDDSALLVARPHALAPEDVFCRQLPDDPKAAGQARTCVRDQLAAWNLDELIMTTELVVSELVGNVVRHARGPITLRLLRGRALVCEVTDASPTMPRIRRASDTDESGRGLQLIAALTSRWGARYTVSGKCIWTEQPLTADLSR</sequence>
<dbReference type="CDD" id="cd16936">
    <property type="entry name" value="HATPase_RsbW-like"/>
    <property type="match status" value="1"/>
</dbReference>
<evidence type="ECO:0000256" key="1">
    <source>
        <dbReference type="ARBA" id="ARBA00022801"/>
    </source>
</evidence>
<dbReference type="InterPro" id="IPR003594">
    <property type="entry name" value="HATPase_dom"/>
</dbReference>
<dbReference type="InterPro" id="IPR013656">
    <property type="entry name" value="PAS_4"/>
</dbReference>
<dbReference type="Gene3D" id="3.60.40.10">
    <property type="entry name" value="PPM-type phosphatase domain"/>
    <property type="match status" value="1"/>
</dbReference>
<evidence type="ECO:0000259" key="3">
    <source>
        <dbReference type="PROSITE" id="PS50112"/>
    </source>
</evidence>
<dbReference type="Gene3D" id="3.30.450.40">
    <property type="match status" value="1"/>
</dbReference>
<dbReference type="Pfam" id="PF07228">
    <property type="entry name" value="SpoIIE"/>
    <property type="match status" value="1"/>
</dbReference>
<dbReference type="SMART" id="SM00331">
    <property type="entry name" value="PP2C_SIG"/>
    <property type="match status" value="1"/>
</dbReference>
<dbReference type="Pfam" id="PF01590">
    <property type="entry name" value="GAF"/>
    <property type="match status" value="1"/>
</dbReference>
<proteinExistence type="predicted"/>
<dbReference type="Gene3D" id="2.10.70.100">
    <property type="match status" value="1"/>
</dbReference>
<reference evidence="6" key="1">
    <citation type="submission" date="2023-07" db="EMBL/GenBank/DDBJ databases">
        <title>30 novel species of actinomycetes from the DSMZ collection.</title>
        <authorList>
            <person name="Nouioui I."/>
        </authorList>
    </citation>
    <scope>NUCLEOTIDE SEQUENCE [LARGE SCALE GENOMIC DNA]</scope>
    <source>
        <strain evidence="6">DSM 41699</strain>
    </source>
</reference>
<dbReference type="InterPro" id="IPR036890">
    <property type="entry name" value="HATPase_C_sf"/>
</dbReference>
<dbReference type="Pfam" id="PF08448">
    <property type="entry name" value="PAS_4"/>
    <property type="match status" value="1"/>
</dbReference>
<dbReference type="SUPFAM" id="SSF55781">
    <property type="entry name" value="GAF domain-like"/>
    <property type="match status" value="1"/>
</dbReference>
<dbReference type="Pfam" id="PF13581">
    <property type="entry name" value="HATPase_c_2"/>
    <property type="match status" value="1"/>
</dbReference>
<dbReference type="InterPro" id="IPR035965">
    <property type="entry name" value="PAS-like_dom_sf"/>
</dbReference>
<feature type="domain" description="PAC" evidence="4">
    <location>
        <begin position="263"/>
        <end position="315"/>
    </location>
</feature>
<keyword evidence="1" id="KW-0378">Hydrolase</keyword>
<dbReference type="Gene3D" id="3.30.565.10">
    <property type="entry name" value="Histidine kinase-like ATPase, C-terminal domain"/>
    <property type="match status" value="1"/>
</dbReference>
<evidence type="ECO:0000313" key="6">
    <source>
        <dbReference type="Proteomes" id="UP001183809"/>
    </source>
</evidence>
<evidence type="ECO:0000259" key="4">
    <source>
        <dbReference type="PROSITE" id="PS50113"/>
    </source>
</evidence>
<name>A0ABU2TMM7_9ACTN</name>
<dbReference type="InterPro" id="IPR052016">
    <property type="entry name" value="Bact_Sigma-Reg"/>
</dbReference>
<dbReference type="InterPro" id="IPR036457">
    <property type="entry name" value="PPM-type-like_dom_sf"/>
</dbReference>
<dbReference type="Pfam" id="PF08447">
    <property type="entry name" value="PAS_3"/>
    <property type="match status" value="1"/>
</dbReference>
<dbReference type="PANTHER" id="PTHR43156">
    <property type="entry name" value="STAGE II SPORULATION PROTEIN E-RELATED"/>
    <property type="match status" value="1"/>
</dbReference>
<gene>
    <name evidence="5" type="ORF">RM764_03940</name>
</gene>
<dbReference type="Proteomes" id="UP001183809">
    <property type="component" value="Unassembled WGS sequence"/>
</dbReference>
<dbReference type="RefSeq" id="WP_311691870.1">
    <property type="nucleotide sequence ID" value="NZ_JAVREY010000003.1"/>
</dbReference>
<dbReference type="NCBIfam" id="TIGR00229">
    <property type="entry name" value="sensory_box"/>
    <property type="match status" value="1"/>
</dbReference>
<dbReference type="SUPFAM" id="SSF81606">
    <property type="entry name" value="PP2C-like"/>
    <property type="match status" value="1"/>
</dbReference>
<accession>A0ABU2TMM7</accession>
<feature type="compositionally biased region" description="Pro residues" evidence="2">
    <location>
        <begin position="24"/>
        <end position="34"/>
    </location>
</feature>
<dbReference type="EMBL" id="JAVREY010000003">
    <property type="protein sequence ID" value="MDT0462164.1"/>
    <property type="molecule type" value="Genomic_DNA"/>
</dbReference>
<dbReference type="SUPFAM" id="SSF55785">
    <property type="entry name" value="PYP-like sensor domain (PAS domain)"/>
    <property type="match status" value="2"/>
</dbReference>
<feature type="domain" description="PAS" evidence="3">
    <location>
        <begin position="215"/>
        <end position="260"/>
    </location>
</feature>
<protein>
    <submittedName>
        <fullName evidence="5">SpoIIE family protein phosphatase</fullName>
    </submittedName>
</protein>
<dbReference type="InterPro" id="IPR003018">
    <property type="entry name" value="GAF"/>
</dbReference>
<keyword evidence="6" id="KW-1185">Reference proteome</keyword>
<dbReference type="InterPro" id="IPR013655">
    <property type="entry name" value="PAS_fold_3"/>
</dbReference>
<dbReference type="SUPFAM" id="SSF55874">
    <property type="entry name" value="ATPase domain of HSP90 chaperone/DNA topoisomerase II/histidine kinase"/>
    <property type="match status" value="1"/>
</dbReference>
<dbReference type="InterPro" id="IPR001932">
    <property type="entry name" value="PPM-type_phosphatase-like_dom"/>
</dbReference>
<dbReference type="PANTHER" id="PTHR43156:SF2">
    <property type="entry name" value="STAGE II SPORULATION PROTEIN E"/>
    <property type="match status" value="1"/>
</dbReference>
<organism evidence="5 6">
    <name type="scientific">Streptomyces gibsoniae</name>
    <dbReference type="NCBI Taxonomy" id="3075529"/>
    <lineage>
        <taxon>Bacteria</taxon>
        <taxon>Bacillati</taxon>
        <taxon>Actinomycetota</taxon>
        <taxon>Actinomycetes</taxon>
        <taxon>Kitasatosporales</taxon>
        <taxon>Streptomycetaceae</taxon>
        <taxon>Streptomyces</taxon>
    </lineage>
</organism>
<dbReference type="Gene3D" id="3.30.450.20">
    <property type="entry name" value="PAS domain"/>
    <property type="match status" value="2"/>
</dbReference>
<dbReference type="SMART" id="SM00091">
    <property type="entry name" value="PAS"/>
    <property type="match status" value="2"/>
</dbReference>
<feature type="region of interest" description="Disordered" evidence="2">
    <location>
        <begin position="1"/>
        <end position="40"/>
    </location>
</feature>
<dbReference type="InterPro" id="IPR000014">
    <property type="entry name" value="PAS"/>
</dbReference>
<dbReference type="PROSITE" id="PS50112">
    <property type="entry name" value="PAS"/>
    <property type="match status" value="1"/>
</dbReference>
<dbReference type="PROSITE" id="PS50113">
    <property type="entry name" value="PAC"/>
    <property type="match status" value="1"/>
</dbReference>
<dbReference type="SMART" id="SM00065">
    <property type="entry name" value="GAF"/>
    <property type="match status" value="1"/>
</dbReference>
<comment type="caution">
    <text evidence="5">The sequence shown here is derived from an EMBL/GenBank/DDBJ whole genome shotgun (WGS) entry which is preliminary data.</text>
</comment>